<proteinExistence type="predicted"/>
<reference evidence="3" key="1">
    <citation type="submission" date="2018-06" db="EMBL/GenBank/DDBJ databases">
        <authorList>
            <person name="Guldener U."/>
        </authorList>
    </citation>
    <scope>NUCLEOTIDE SEQUENCE [LARGE SCALE GENOMIC DNA]</scope>
    <source>
        <strain evidence="3">UTAD17</strain>
    </source>
</reference>
<dbReference type="EMBL" id="UFAJ01000262">
    <property type="protein sequence ID" value="SSD60066.1"/>
    <property type="molecule type" value="Genomic_DNA"/>
</dbReference>
<sequence length="1086" mass="127268">MQLMLSFKSVLKGNKKLIIKQNIGPLIISAAKQKKTINNKIEIRCLHVDTQPSALLQPQRDQNNLYLLKIKEIVYNKDALPTDEYEKKRELLRLVSFAKNIKPLSKTKILNPSANIAINTDTNEQIYNSTDTTIDNNSTNDIMSSRVRSDLAKLLFKNKCFNYLLLFYNISIKNDTFKFPKDIRVHEFNMIFHSILKVEGFTRLLFKYLNFMFQQFNIVEGELSSQHQSNGSVQNSDIAINNSTSSKRSMIIKVLSSLLSVTYESYGFKTASIIFMHSYSFMQGHCDFSSPKDYLRNRDILEPLMIVMQKNEKSYRESMNSTVEFDYYELLTNLETSFAVNVHHLVNVKYTSSKIPVVISQYASTLQMLVLRRRMFDKGWDIWKYKYDHHRDLVEINDLTGALRILVHKGNYGQVQKLYEEFPHLHNFGEKQFDYLLIAYSKLKSWDALQKQFNKLFGIGELPNVLHYGIIMYALADYGELEIVDSLYKQLLNRKLIPNYAVLQSLLYAYYKNGDYQGALHHFELFKKYDVRPQTYTYLILLDIYRTQNDLDGALMVLKKMNLEQRELISSRHFEKIFRICAYLTNIPIAEELFHLMRDEYNITPTPALIASLMDVYSDSKQPTQAVKIFNNYIKEDYIQSDDVLKIYMYNSLIYAKTLLEENCDSLFLEISEAGIRTNSEFYRVMLNYLISLKKDVEASGKLLNHMLEHSPGLVLPAHFEIIMRYYDCHNNSAMIFSYYEKLLNNKIPVNSKILHYVVKHAFITNISKTGSSSNIKKVLRLLNDIMESSANRTLDIVHPVLHPGVIIYPIKQLVTYDPVSAWKILYDYIRIFYKSNPNAILTKFRILKTKAYVYYETQQWEELALTFDDIMNRITNIRNGPTSKIMRNLNLDGLLIGVFNFKLEELHMGHRIGEIPSWIKKLRENSLVIDNKSYNSAIRLMIDYTGTRDYALNLINNLLIKGFNRIHMLRLMKKHYTDFSTSSNQLPKDLIALRADPSYGRPTYYLESNVYEEVKEKLDKYLSSLNNLTELENILESWTKKYPRFIIGYLMKPKNNVAYWYAVEARHKEFLQELRTSKRTPKVKW</sequence>
<dbReference type="Gene3D" id="1.25.40.10">
    <property type="entry name" value="Tetratricopeptide repeat domain"/>
    <property type="match status" value="2"/>
</dbReference>
<protein>
    <recommendedName>
        <fullName evidence="4">Mitochondrial group I intron splicing factor CCM1</fullName>
    </recommendedName>
</protein>
<dbReference type="AlphaFoldDB" id="A0A376B5T3"/>
<evidence type="ECO:0000313" key="2">
    <source>
        <dbReference type="EMBL" id="SSD60066.1"/>
    </source>
</evidence>
<evidence type="ECO:0008006" key="4">
    <source>
        <dbReference type="Google" id="ProtNLM"/>
    </source>
</evidence>
<dbReference type="OrthoDB" id="185373at2759"/>
<dbReference type="Proteomes" id="UP000262825">
    <property type="component" value="Unassembled WGS sequence"/>
</dbReference>
<accession>A0A376B5T3</accession>
<dbReference type="PANTHER" id="PTHR47447:SF17">
    <property type="entry name" value="OS12G0638900 PROTEIN"/>
    <property type="match status" value="1"/>
</dbReference>
<evidence type="ECO:0000313" key="3">
    <source>
        <dbReference type="Proteomes" id="UP000262825"/>
    </source>
</evidence>
<dbReference type="InterPro" id="IPR011990">
    <property type="entry name" value="TPR-like_helical_dom_sf"/>
</dbReference>
<evidence type="ECO:0000256" key="1">
    <source>
        <dbReference type="ARBA" id="ARBA00022737"/>
    </source>
</evidence>
<dbReference type="VEuPathDB" id="FungiDB:SCODWIG_01827"/>
<name>A0A376B5T3_9ASCO</name>
<keyword evidence="1" id="KW-0677">Repeat</keyword>
<organism evidence="2 3">
    <name type="scientific">Saccharomycodes ludwigii</name>
    <dbReference type="NCBI Taxonomy" id="36035"/>
    <lineage>
        <taxon>Eukaryota</taxon>
        <taxon>Fungi</taxon>
        <taxon>Dikarya</taxon>
        <taxon>Ascomycota</taxon>
        <taxon>Saccharomycotina</taxon>
        <taxon>Saccharomycetes</taxon>
        <taxon>Saccharomycodales</taxon>
        <taxon>Saccharomycodaceae</taxon>
        <taxon>Saccharomycodes</taxon>
    </lineage>
</organism>
<keyword evidence="3" id="KW-1185">Reference proteome</keyword>
<dbReference type="PANTHER" id="PTHR47447">
    <property type="entry name" value="OS03G0856100 PROTEIN"/>
    <property type="match status" value="1"/>
</dbReference>
<gene>
    <name evidence="2" type="ORF">SCODWIG_01827</name>
</gene>